<dbReference type="AlphaFoldDB" id="A0A7V4CMB4"/>
<protein>
    <submittedName>
        <fullName evidence="1">Uncharacterized protein</fullName>
    </submittedName>
</protein>
<proteinExistence type="predicted"/>
<name>A0A7V4CMB4_FERPE</name>
<accession>A0A7V4CMB4</accession>
<sequence>MTQKNPFIIAMIVTLLAFSSLALGDTSVSKVFVFLNTENFIGVEFRTWNDSYSYFFADIGVSYLSIGFRLSSKHTQGLYLSPSIYLPYNSSLNLCLSVGYNFRIAGINNIIFSLEAGGKELLDKPKSFVNFAIYLPF</sequence>
<comment type="caution">
    <text evidence="1">The sequence shown here is derived from an EMBL/GenBank/DDBJ whole genome shotgun (WGS) entry which is preliminary data.</text>
</comment>
<evidence type="ECO:0000313" key="1">
    <source>
        <dbReference type="EMBL" id="HGQ76896.1"/>
    </source>
</evidence>
<reference evidence="1" key="1">
    <citation type="journal article" date="2020" name="mSystems">
        <title>Genome- and Community-Level Interaction Insights into Carbon Utilization and Element Cycling Functions of Hydrothermarchaeota in Hydrothermal Sediment.</title>
        <authorList>
            <person name="Zhou Z."/>
            <person name="Liu Y."/>
            <person name="Xu W."/>
            <person name="Pan J."/>
            <person name="Luo Z.H."/>
            <person name="Li M."/>
        </authorList>
    </citation>
    <scope>NUCLEOTIDE SEQUENCE [LARGE SCALE GENOMIC DNA]</scope>
    <source>
        <strain evidence="1">SpSt-640</strain>
    </source>
</reference>
<organism evidence="1">
    <name type="scientific">Fervidobacterium pennivorans</name>
    <dbReference type="NCBI Taxonomy" id="93466"/>
    <lineage>
        <taxon>Bacteria</taxon>
        <taxon>Thermotogati</taxon>
        <taxon>Thermotogota</taxon>
        <taxon>Thermotogae</taxon>
        <taxon>Thermotogales</taxon>
        <taxon>Fervidobacteriaceae</taxon>
        <taxon>Fervidobacterium</taxon>
    </lineage>
</organism>
<gene>
    <name evidence="1" type="ORF">ENU12_03065</name>
</gene>
<dbReference type="EMBL" id="DTBH01000066">
    <property type="protein sequence ID" value="HGQ76896.1"/>
    <property type="molecule type" value="Genomic_DNA"/>
</dbReference>